<feature type="chain" id="PRO_5032510732" evidence="4">
    <location>
        <begin position="24"/>
        <end position="417"/>
    </location>
</feature>
<dbReference type="GO" id="GO:0042956">
    <property type="term" value="P:maltodextrin transmembrane transport"/>
    <property type="evidence" value="ECO:0007669"/>
    <property type="project" value="TreeGrafter"/>
</dbReference>
<evidence type="ECO:0000256" key="4">
    <source>
        <dbReference type="SAM" id="SignalP"/>
    </source>
</evidence>
<dbReference type="PANTHER" id="PTHR30061:SF50">
    <property type="entry name" value="MALTOSE_MALTODEXTRIN-BINDING PERIPLASMIC PROTEIN"/>
    <property type="match status" value="1"/>
</dbReference>
<dbReference type="RefSeq" id="WP_176008697.1">
    <property type="nucleotide sequence ID" value="NZ_CP041372.2"/>
</dbReference>
<dbReference type="GO" id="GO:0055052">
    <property type="term" value="C:ATP-binding cassette (ABC) transporter complex, substrate-binding subunit-containing"/>
    <property type="evidence" value="ECO:0007669"/>
    <property type="project" value="TreeGrafter"/>
</dbReference>
<dbReference type="SUPFAM" id="SSF53850">
    <property type="entry name" value="Periplasmic binding protein-like II"/>
    <property type="match status" value="1"/>
</dbReference>
<gene>
    <name evidence="5" type="ORF">FLK61_28375</name>
</gene>
<keyword evidence="3 4" id="KW-0732">Signal</keyword>
<evidence type="ECO:0000256" key="2">
    <source>
        <dbReference type="ARBA" id="ARBA00022448"/>
    </source>
</evidence>
<dbReference type="Pfam" id="PF01547">
    <property type="entry name" value="SBP_bac_1"/>
    <property type="match status" value="1"/>
</dbReference>
<feature type="signal peptide" evidence="4">
    <location>
        <begin position="1"/>
        <end position="23"/>
    </location>
</feature>
<evidence type="ECO:0000313" key="6">
    <source>
        <dbReference type="Proteomes" id="UP000318138"/>
    </source>
</evidence>
<evidence type="ECO:0000313" key="5">
    <source>
        <dbReference type="EMBL" id="QKS70661.1"/>
    </source>
</evidence>
<comment type="similarity">
    <text evidence="1">Belongs to the bacterial solute-binding protein 1 family.</text>
</comment>
<protein>
    <submittedName>
        <fullName evidence="5">ABC transporter substrate-binding protein</fullName>
    </submittedName>
</protein>
<reference evidence="6" key="1">
    <citation type="submission" date="2019-07" db="EMBL/GenBank/DDBJ databases">
        <title>Bacillus alkalisoli sp. nov. isolated from saline soil.</title>
        <authorList>
            <person name="Sun J.-Q."/>
            <person name="Xu L."/>
        </authorList>
    </citation>
    <scope>NUCLEOTIDE SEQUENCE [LARGE SCALE GENOMIC DNA]</scope>
    <source>
        <strain evidence="6">M4U3P1</strain>
    </source>
</reference>
<dbReference type="PANTHER" id="PTHR30061">
    <property type="entry name" value="MALTOSE-BINDING PERIPLASMIC PROTEIN"/>
    <property type="match status" value="1"/>
</dbReference>
<dbReference type="CDD" id="cd14748">
    <property type="entry name" value="PBP2_UgpB"/>
    <property type="match status" value="1"/>
</dbReference>
<evidence type="ECO:0000256" key="1">
    <source>
        <dbReference type="ARBA" id="ARBA00008520"/>
    </source>
</evidence>
<dbReference type="GO" id="GO:1901982">
    <property type="term" value="F:maltose binding"/>
    <property type="evidence" value="ECO:0007669"/>
    <property type="project" value="TreeGrafter"/>
</dbReference>
<organism evidence="5 6">
    <name type="scientific">Paenalkalicoccus suaedae</name>
    <dbReference type="NCBI Taxonomy" id="2592382"/>
    <lineage>
        <taxon>Bacteria</taxon>
        <taxon>Bacillati</taxon>
        <taxon>Bacillota</taxon>
        <taxon>Bacilli</taxon>
        <taxon>Bacillales</taxon>
        <taxon>Bacillaceae</taxon>
        <taxon>Paenalkalicoccus</taxon>
    </lineage>
</organism>
<dbReference type="GO" id="GO:0015768">
    <property type="term" value="P:maltose transport"/>
    <property type="evidence" value="ECO:0007669"/>
    <property type="project" value="TreeGrafter"/>
</dbReference>
<evidence type="ECO:0000256" key="3">
    <source>
        <dbReference type="ARBA" id="ARBA00022729"/>
    </source>
</evidence>
<dbReference type="Proteomes" id="UP000318138">
    <property type="component" value="Chromosome"/>
</dbReference>
<keyword evidence="6" id="KW-1185">Reference proteome</keyword>
<dbReference type="KEGG" id="psua:FLK61_28375"/>
<dbReference type="EMBL" id="CP041372">
    <property type="protein sequence ID" value="QKS70661.1"/>
    <property type="molecule type" value="Genomic_DNA"/>
</dbReference>
<proteinExistence type="inferred from homology"/>
<dbReference type="InterPro" id="IPR006059">
    <property type="entry name" value="SBP"/>
</dbReference>
<sequence>MKKHLVGFSAVALLLAACGGNNGDGNNTTNDGSEASSAEPIELTLSGWGSSPAESEIFNATLEKFMEEHPHITVNFDVIADQYMDVTRTRLIGGNAADVFFLDAFEAPALMETGVLEPLDDYITDDFNIDDFEDPLLEAFQRDGATYGLPKDTSTLAMFYNVDMFEAAGLEGPPETWEQMEEYAQILTDSTDAFGLGVVADLARLRYIAESKGGQIATDNLASFASPEVVEALQPIIDLKDAGYAAVPADVGADWGGEMFGQGRAAMMMEGNWTISFLEDTFPNLNWDTAELPTIDGQEGSMAYTVAYVMNAESEKKDAAWELISWLTGPEGMAEWTGGGFALPTRNSVSEELGLFEDEIRAPFAEAAAYATVWADDTNLPIINNNFNNEFLSAFLGNKSLEDALQEAQDVANREVE</sequence>
<dbReference type="AlphaFoldDB" id="A0A859FCY0"/>
<accession>A0A859FCY0</accession>
<name>A0A859FCY0_9BACI</name>
<dbReference type="PROSITE" id="PS51257">
    <property type="entry name" value="PROKAR_LIPOPROTEIN"/>
    <property type="match status" value="1"/>
</dbReference>
<keyword evidence="2" id="KW-0813">Transport</keyword>
<dbReference type="Gene3D" id="3.40.190.10">
    <property type="entry name" value="Periplasmic binding protein-like II"/>
    <property type="match status" value="1"/>
</dbReference>